<dbReference type="RefSeq" id="WP_067423493.1">
    <property type="nucleotide sequence ID" value="NZ_LZEX01000012.1"/>
</dbReference>
<gene>
    <name evidence="2" type="ORF">AYY17_05345</name>
</gene>
<sequence>MSSDNPNPLRQKSFKFIMAGMIVFVTAMFRLFGHNDLLLGSIESLIAIGLIIFGFKLQKNEKNK</sequence>
<proteinExistence type="predicted"/>
<keyword evidence="1" id="KW-1133">Transmembrane helix</keyword>
<dbReference type="AlphaFoldDB" id="A0A1B8HEC1"/>
<evidence type="ECO:0000256" key="1">
    <source>
        <dbReference type="SAM" id="Phobius"/>
    </source>
</evidence>
<dbReference type="Proteomes" id="UP000092247">
    <property type="component" value="Unassembled WGS sequence"/>
</dbReference>
<feature type="transmembrane region" description="Helical" evidence="1">
    <location>
        <begin position="37"/>
        <end position="55"/>
    </location>
</feature>
<evidence type="ECO:0000313" key="2">
    <source>
        <dbReference type="EMBL" id="OBU07419.1"/>
    </source>
</evidence>
<keyword evidence="1" id="KW-0472">Membrane</keyword>
<dbReference type="EMBL" id="LZEX01000012">
    <property type="protein sequence ID" value="OBU07419.1"/>
    <property type="molecule type" value="Genomic_DNA"/>
</dbReference>
<feature type="transmembrane region" description="Helical" evidence="1">
    <location>
        <begin position="12"/>
        <end position="31"/>
    </location>
</feature>
<accession>A0A1B8HEC1</accession>
<reference evidence="2 3" key="1">
    <citation type="submission" date="2016-06" db="EMBL/GenBank/DDBJ databases">
        <authorList>
            <person name="Kjaerup R.B."/>
            <person name="Dalgaard T.S."/>
            <person name="Juul-Madsen H.R."/>
        </authorList>
    </citation>
    <scope>NUCLEOTIDE SEQUENCE [LARGE SCALE GENOMIC DNA]</scope>
    <source>
        <strain evidence="2 3">GCSL-Mp3</strain>
    </source>
</reference>
<evidence type="ECO:0000313" key="3">
    <source>
        <dbReference type="Proteomes" id="UP000092247"/>
    </source>
</evidence>
<organism evidence="2 3">
    <name type="scientific">Morganella psychrotolerans</name>
    <dbReference type="NCBI Taxonomy" id="368603"/>
    <lineage>
        <taxon>Bacteria</taxon>
        <taxon>Pseudomonadati</taxon>
        <taxon>Pseudomonadota</taxon>
        <taxon>Gammaproteobacteria</taxon>
        <taxon>Enterobacterales</taxon>
        <taxon>Morganellaceae</taxon>
        <taxon>Morganella</taxon>
    </lineage>
</organism>
<keyword evidence="1" id="KW-0812">Transmembrane</keyword>
<name>A0A1B8HEC1_9GAMM</name>
<protein>
    <submittedName>
        <fullName evidence="2">Uncharacterized protein</fullName>
    </submittedName>
</protein>
<comment type="caution">
    <text evidence="2">The sequence shown here is derived from an EMBL/GenBank/DDBJ whole genome shotgun (WGS) entry which is preliminary data.</text>
</comment>